<reference evidence="2 3" key="1">
    <citation type="journal article" date="2018" name="Biotechnol. Biofuels">
        <title>Integrative visual omics of the white-rot fungus Polyporus brumalis exposes the biotechnological potential of its oxidative enzymes for delignifying raw plant biomass.</title>
        <authorList>
            <person name="Miyauchi S."/>
            <person name="Rancon A."/>
            <person name="Drula E."/>
            <person name="Hage H."/>
            <person name="Chaduli D."/>
            <person name="Favel A."/>
            <person name="Grisel S."/>
            <person name="Henrissat B."/>
            <person name="Herpoel-Gimbert I."/>
            <person name="Ruiz-Duenas F.J."/>
            <person name="Chevret D."/>
            <person name="Hainaut M."/>
            <person name="Lin J."/>
            <person name="Wang M."/>
            <person name="Pangilinan J."/>
            <person name="Lipzen A."/>
            <person name="Lesage-Meessen L."/>
            <person name="Navarro D."/>
            <person name="Riley R."/>
            <person name="Grigoriev I.V."/>
            <person name="Zhou S."/>
            <person name="Raouche S."/>
            <person name="Rosso M.N."/>
        </authorList>
    </citation>
    <scope>NUCLEOTIDE SEQUENCE [LARGE SCALE GENOMIC DNA]</scope>
    <source>
        <strain evidence="2 3">BRFM 1820</strain>
    </source>
</reference>
<dbReference type="Proteomes" id="UP000256964">
    <property type="component" value="Unassembled WGS sequence"/>
</dbReference>
<feature type="region of interest" description="Disordered" evidence="1">
    <location>
        <begin position="367"/>
        <end position="386"/>
    </location>
</feature>
<protein>
    <recommendedName>
        <fullName evidence="4">F-box domain-containing protein</fullName>
    </recommendedName>
</protein>
<name>A0A371CSF5_9APHY</name>
<proteinExistence type="predicted"/>
<dbReference type="EMBL" id="KZ857468">
    <property type="protein sequence ID" value="RDX43218.1"/>
    <property type="molecule type" value="Genomic_DNA"/>
</dbReference>
<gene>
    <name evidence="2" type="ORF">OH76DRAFT_1488015</name>
</gene>
<sequence>MAEALPSQSQADLRLPIEVHERVIDAIFDDRYSLVLDALAMLSSCALVCRAWRPRAQRILFEYVLLRDKDALFRLAELINASPELGTYVRKLALRGYLHVPYSLVVLFLTALRGKLPNLSLLNIQGFDDEEKAANPIPEAQKELPTLPIHRYFPSLVKSISHIHSLSLVAVKFPSFGDFARFLAALPNLTDLFCLRVSWAVLGQEPACMAKRNPRDSRKTFLPNLKKLAYYAMDGEGRQRLLSALSPSLLEVHITFPSVPPAQVQVEKSDLEQKAPSLALDLRPFPCMDRVFCLLAPFPQPHDRTLQAVQDTLLSWVPEGGKKLGGGPPIERLLYLRPWGRDLFKREEYVALLRALGPVVEAALCTREPPEGGLGNPTGGDTDAHTETDPCKAELVVLDLGDKLEWEDWWRAAMTECFPTLSRWNKVDLYTSHATDPTSRWQDQDSTPQDYADRMRAIAEARRRLKQMNRFVATRGVLVRRRWKWKRN</sequence>
<accession>A0A371CSF5</accession>
<evidence type="ECO:0000313" key="3">
    <source>
        <dbReference type="Proteomes" id="UP000256964"/>
    </source>
</evidence>
<keyword evidence="3" id="KW-1185">Reference proteome</keyword>
<organism evidence="2 3">
    <name type="scientific">Lentinus brumalis</name>
    <dbReference type="NCBI Taxonomy" id="2498619"/>
    <lineage>
        <taxon>Eukaryota</taxon>
        <taxon>Fungi</taxon>
        <taxon>Dikarya</taxon>
        <taxon>Basidiomycota</taxon>
        <taxon>Agaricomycotina</taxon>
        <taxon>Agaricomycetes</taxon>
        <taxon>Polyporales</taxon>
        <taxon>Polyporaceae</taxon>
        <taxon>Lentinus</taxon>
    </lineage>
</organism>
<dbReference type="OrthoDB" id="2798260at2759"/>
<evidence type="ECO:0008006" key="4">
    <source>
        <dbReference type="Google" id="ProtNLM"/>
    </source>
</evidence>
<dbReference type="AlphaFoldDB" id="A0A371CSF5"/>
<evidence type="ECO:0000313" key="2">
    <source>
        <dbReference type="EMBL" id="RDX43218.1"/>
    </source>
</evidence>
<evidence type="ECO:0000256" key="1">
    <source>
        <dbReference type="SAM" id="MobiDB-lite"/>
    </source>
</evidence>